<evidence type="ECO:0000313" key="2">
    <source>
        <dbReference type="Proteomes" id="UP000008021"/>
    </source>
</evidence>
<dbReference type="GO" id="GO:0047750">
    <property type="term" value="F:cholestenol delta-isomerase activity"/>
    <property type="evidence" value="ECO:0007669"/>
    <property type="project" value="InterPro"/>
</dbReference>
<keyword evidence="2" id="KW-1185">Reference proteome</keyword>
<dbReference type="PANTHER" id="PTHR14207">
    <property type="entry name" value="STEROL ISOMERASE"/>
    <property type="match status" value="1"/>
</dbReference>
<dbReference type="EnsemblPlants" id="OMERI06G17620.1">
    <property type="protein sequence ID" value="OMERI06G17620.1"/>
    <property type="gene ID" value="OMERI06G17620"/>
</dbReference>
<dbReference type="Proteomes" id="UP000008021">
    <property type="component" value="Chromosome 6"/>
</dbReference>
<dbReference type="PANTHER" id="PTHR14207:SF0">
    <property type="entry name" value="3-BETA-HYDROXYSTEROID-DELTA(8),DELTA(7)-ISOMERASE"/>
    <property type="match status" value="1"/>
</dbReference>
<name>A0A0E0E2E4_9ORYZ</name>
<dbReference type="InterPro" id="IPR007905">
    <property type="entry name" value="EBP"/>
</dbReference>
<dbReference type="AlphaFoldDB" id="A0A0E0E2E4"/>
<reference evidence="1" key="2">
    <citation type="submission" date="2018-05" db="EMBL/GenBank/DDBJ databases">
        <title>OmerRS3 (Oryza meridionalis Reference Sequence Version 3).</title>
        <authorList>
            <person name="Zhang J."/>
            <person name="Kudrna D."/>
            <person name="Lee S."/>
            <person name="Talag J."/>
            <person name="Welchert J."/>
            <person name="Wing R.A."/>
        </authorList>
    </citation>
    <scope>NUCLEOTIDE SEQUENCE [LARGE SCALE GENOMIC DNA]</scope>
    <source>
        <strain evidence="1">cv. OR44</strain>
    </source>
</reference>
<dbReference type="HOGENOM" id="CLU_072128_2_1_1"/>
<accession>A0A0E0E2E4</accession>
<dbReference type="GO" id="GO:0000247">
    <property type="term" value="F:C-8 sterol isomerase activity"/>
    <property type="evidence" value="ECO:0007669"/>
    <property type="project" value="TreeGrafter"/>
</dbReference>
<organism evidence="1">
    <name type="scientific">Oryza meridionalis</name>
    <dbReference type="NCBI Taxonomy" id="40149"/>
    <lineage>
        <taxon>Eukaryota</taxon>
        <taxon>Viridiplantae</taxon>
        <taxon>Streptophyta</taxon>
        <taxon>Embryophyta</taxon>
        <taxon>Tracheophyta</taxon>
        <taxon>Spermatophyta</taxon>
        <taxon>Magnoliopsida</taxon>
        <taxon>Liliopsida</taxon>
        <taxon>Poales</taxon>
        <taxon>Poaceae</taxon>
        <taxon>BOP clade</taxon>
        <taxon>Oryzoideae</taxon>
        <taxon>Oryzeae</taxon>
        <taxon>Oryzinae</taxon>
        <taxon>Oryza</taxon>
    </lineage>
</organism>
<sequence length="161" mass="17491">MRHPHLYTPVDLHLPNFVPLGKSSCPTWAPPSLSSLPSGSSPEDVETSCPRPIVAHVLVGLHRSRSHNGGNLCLRELMRRRLKSSSAIKTPLSSMKFVCPPCCLLALPLPSFIHLGGKEYSKGDSRYVARDPATVTVEAITAVLEGPVLLLSVYGFSHLLF</sequence>
<dbReference type="GO" id="GO:0016126">
    <property type="term" value="P:sterol biosynthetic process"/>
    <property type="evidence" value="ECO:0007669"/>
    <property type="project" value="TreeGrafter"/>
</dbReference>
<dbReference type="STRING" id="40149.A0A0E0E2E4"/>
<dbReference type="Gramene" id="OMERI06G17620.1">
    <property type="protein sequence ID" value="OMERI06G17620.1"/>
    <property type="gene ID" value="OMERI06G17620"/>
</dbReference>
<reference evidence="1" key="1">
    <citation type="submission" date="2015-04" db="UniProtKB">
        <authorList>
            <consortium name="EnsemblPlants"/>
        </authorList>
    </citation>
    <scope>IDENTIFICATION</scope>
</reference>
<dbReference type="GO" id="GO:0016020">
    <property type="term" value="C:membrane"/>
    <property type="evidence" value="ECO:0007669"/>
    <property type="project" value="InterPro"/>
</dbReference>
<evidence type="ECO:0000313" key="1">
    <source>
        <dbReference type="EnsemblPlants" id="OMERI06G17620.1"/>
    </source>
</evidence>
<dbReference type="GO" id="GO:0005783">
    <property type="term" value="C:endoplasmic reticulum"/>
    <property type="evidence" value="ECO:0007669"/>
    <property type="project" value="TreeGrafter"/>
</dbReference>
<protein>
    <submittedName>
        <fullName evidence="1">Uncharacterized protein</fullName>
    </submittedName>
</protein>
<dbReference type="GO" id="GO:0004769">
    <property type="term" value="F:steroid Delta-isomerase activity"/>
    <property type="evidence" value="ECO:0007669"/>
    <property type="project" value="TreeGrafter"/>
</dbReference>
<proteinExistence type="predicted"/>